<protein>
    <submittedName>
        <fullName evidence="1">Uncharacterized protein</fullName>
    </submittedName>
</protein>
<keyword evidence="2" id="KW-1185">Reference proteome</keyword>
<reference evidence="1" key="1">
    <citation type="journal article" date="2020" name="Stud. Mycol.">
        <title>101 Dothideomycetes genomes: a test case for predicting lifestyles and emergence of pathogens.</title>
        <authorList>
            <person name="Haridas S."/>
            <person name="Albert R."/>
            <person name="Binder M."/>
            <person name="Bloem J."/>
            <person name="Labutti K."/>
            <person name="Salamov A."/>
            <person name="Andreopoulos B."/>
            <person name="Baker S."/>
            <person name="Barry K."/>
            <person name="Bills G."/>
            <person name="Bluhm B."/>
            <person name="Cannon C."/>
            <person name="Castanera R."/>
            <person name="Culley D."/>
            <person name="Daum C."/>
            <person name="Ezra D."/>
            <person name="Gonzalez J."/>
            <person name="Henrissat B."/>
            <person name="Kuo A."/>
            <person name="Liang C."/>
            <person name="Lipzen A."/>
            <person name="Lutzoni F."/>
            <person name="Magnuson J."/>
            <person name="Mondo S."/>
            <person name="Nolan M."/>
            <person name="Ohm R."/>
            <person name="Pangilinan J."/>
            <person name="Park H.-J."/>
            <person name="Ramirez L."/>
            <person name="Alfaro M."/>
            <person name="Sun H."/>
            <person name="Tritt A."/>
            <person name="Yoshinaga Y."/>
            <person name="Zwiers L.-H."/>
            <person name="Turgeon B."/>
            <person name="Goodwin S."/>
            <person name="Spatafora J."/>
            <person name="Crous P."/>
            <person name="Grigoriev I."/>
        </authorList>
    </citation>
    <scope>NUCLEOTIDE SEQUENCE</scope>
    <source>
        <strain evidence="1">ATCC 200398</strain>
    </source>
</reference>
<evidence type="ECO:0000313" key="2">
    <source>
        <dbReference type="Proteomes" id="UP000799755"/>
    </source>
</evidence>
<proteinExistence type="predicted"/>
<comment type="caution">
    <text evidence="1">The sequence shown here is derived from an EMBL/GenBank/DDBJ whole genome shotgun (WGS) entry which is preliminary data.</text>
</comment>
<dbReference type="Proteomes" id="UP000799755">
    <property type="component" value="Unassembled WGS sequence"/>
</dbReference>
<dbReference type="EMBL" id="MU003505">
    <property type="protein sequence ID" value="KAF2471128.1"/>
    <property type="molecule type" value="Genomic_DNA"/>
</dbReference>
<evidence type="ECO:0000313" key="1">
    <source>
        <dbReference type="EMBL" id="KAF2471128.1"/>
    </source>
</evidence>
<organism evidence="1 2">
    <name type="scientific">Lindgomyces ingoldianus</name>
    <dbReference type="NCBI Taxonomy" id="673940"/>
    <lineage>
        <taxon>Eukaryota</taxon>
        <taxon>Fungi</taxon>
        <taxon>Dikarya</taxon>
        <taxon>Ascomycota</taxon>
        <taxon>Pezizomycotina</taxon>
        <taxon>Dothideomycetes</taxon>
        <taxon>Pleosporomycetidae</taxon>
        <taxon>Pleosporales</taxon>
        <taxon>Lindgomycetaceae</taxon>
        <taxon>Lindgomyces</taxon>
    </lineage>
</organism>
<accession>A0ACB6QX31</accession>
<name>A0ACB6QX31_9PLEO</name>
<sequence>MANPRPVYLSNTSSNLGAPKIPSFRNLTIDRKPLENFKKAAEKEGKRIEEEKRASGDLGYNLPAYNNRLPLHVFEWDQDGLNGTEISNIRCVGDLLALDTPSVRVIFAPQSIAHPQSVKGMTELFEYFAIPSAFIAESLQQVSQSFCSRKDENGNQYTWFHFLAKDIAISDDDKPRRIVHPSENKDQPEKKTLALHPVHQQRAANQAVDARRRAQEQSQANFTWIKAGFLLKVGHRNGRSLPQSPQRRGTTTTNESSTTLAQEEKCVTLFCFGAPSSLGDRFRELASSASSEDLIQDPYALLEIVLEEMYKVMDRVGWLVSDIFGEIETKTLDIARTPGKAGEEVKFPGLHNLAKHTIYLRENCESALSTVENLRTHHMRLMRSDPSIWETSTQNALEYRKTMFQSTQRRLESLDKRMANILQLSFHLVTQTDSRVMMSENQSMKTIAVMTLIFMPLGTVASIFGTQLIKLKDDAPFHMQVSQDFWLLWVIAVPLTIVVMTVWRVWYRDAKAQLIDENPVRPKGERGYMGWKTVRNTFSGSKNTKKSADDKV</sequence>
<gene>
    <name evidence="1" type="ORF">BDR25DRAFT_285558</name>
</gene>